<keyword evidence="2" id="KW-0597">Phosphoprotein</keyword>
<dbReference type="InterPro" id="IPR008889">
    <property type="entry name" value="VQ"/>
</dbReference>
<dbReference type="PANTHER" id="PTHR33402">
    <property type="entry name" value="VQ MOTIF-CONTAINING PROTEIN 11-LIKE"/>
    <property type="match status" value="1"/>
</dbReference>
<dbReference type="InterPro" id="IPR039611">
    <property type="entry name" value="VQ_4/11/13/19/31/33"/>
</dbReference>
<dbReference type="GO" id="GO:0005634">
    <property type="term" value="C:nucleus"/>
    <property type="evidence" value="ECO:0007669"/>
    <property type="project" value="UniProtKB-SubCell"/>
</dbReference>
<reference evidence="6 7" key="1">
    <citation type="journal article" date="2019" name="Nat. Plants">
        <title>Genome sequencing of Musa balbisiana reveals subgenome evolution and function divergence in polyploid bananas.</title>
        <authorList>
            <person name="Yao X."/>
        </authorList>
    </citation>
    <scope>NUCLEOTIDE SEQUENCE [LARGE SCALE GENOMIC DNA]</scope>
    <source>
        <strain evidence="7">cv. DH-PKW</strain>
        <tissue evidence="6">Leaves</tissue>
    </source>
</reference>
<evidence type="ECO:0000256" key="3">
    <source>
        <dbReference type="ARBA" id="ARBA00023242"/>
    </source>
</evidence>
<feature type="region of interest" description="Disordered" evidence="4">
    <location>
        <begin position="1"/>
        <end position="22"/>
    </location>
</feature>
<dbReference type="Proteomes" id="UP000317650">
    <property type="component" value="Chromosome 3"/>
</dbReference>
<evidence type="ECO:0000256" key="4">
    <source>
        <dbReference type="SAM" id="MobiDB-lite"/>
    </source>
</evidence>
<sequence length="284" mass="30419">MRERGRRGVRLPSKVGDSLPVSDSDTAPTILVASFRYYCSFPGYSIKQTTVSFLPHALLLSPSPSHALISFCFSLPPSMAALFPGSGNNNKSTDKLDADALSCSSAAVTGSAGDNTTYVHADPANFRALVQRLTGPAGNYSSVHKLPVASAAAVRKVGSKRQKLQERRRASTKLEIDIGHSLYRASTTTRCYRPHHHHCSNTTVSRRNGDEVGLLLSPISTIDSCLLASSASLTTATKDEEEDRAIAEKGFYLHPSPGSNNGDPPKLLPLFPLHSPKNSVSSSE</sequence>
<proteinExistence type="predicted"/>
<evidence type="ECO:0000256" key="2">
    <source>
        <dbReference type="ARBA" id="ARBA00022553"/>
    </source>
</evidence>
<feature type="domain" description="VQ" evidence="5">
    <location>
        <begin position="115"/>
        <end position="136"/>
    </location>
</feature>
<protein>
    <recommendedName>
        <fullName evidence="5">VQ domain-containing protein</fullName>
    </recommendedName>
</protein>
<organism evidence="6 7">
    <name type="scientific">Musa balbisiana</name>
    <name type="common">Banana</name>
    <dbReference type="NCBI Taxonomy" id="52838"/>
    <lineage>
        <taxon>Eukaryota</taxon>
        <taxon>Viridiplantae</taxon>
        <taxon>Streptophyta</taxon>
        <taxon>Embryophyta</taxon>
        <taxon>Tracheophyta</taxon>
        <taxon>Spermatophyta</taxon>
        <taxon>Magnoliopsida</taxon>
        <taxon>Liliopsida</taxon>
        <taxon>Zingiberales</taxon>
        <taxon>Musaceae</taxon>
        <taxon>Musa</taxon>
    </lineage>
</organism>
<comment type="subcellular location">
    <subcellularLocation>
        <location evidence="1">Nucleus</location>
    </subcellularLocation>
</comment>
<keyword evidence="7" id="KW-1185">Reference proteome</keyword>
<evidence type="ECO:0000313" key="6">
    <source>
        <dbReference type="EMBL" id="THU59036.1"/>
    </source>
</evidence>
<feature type="region of interest" description="Disordered" evidence="4">
    <location>
        <begin position="247"/>
        <end position="284"/>
    </location>
</feature>
<dbReference type="PANTHER" id="PTHR33402:SF19">
    <property type="entry name" value="VQ MOTIF-CONTAINING PROTEIN 11"/>
    <property type="match status" value="1"/>
</dbReference>
<dbReference type="STRING" id="52838.A0A4V4H690"/>
<evidence type="ECO:0000259" key="5">
    <source>
        <dbReference type="Pfam" id="PF05678"/>
    </source>
</evidence>
<dbReference type="EMBL" id="PYDT01000006">
    <property type="protein sequence ID" value="THU59036.1"/>
    <property type="molecule type" value="Genomic_DNA"/>
</dbReference>
<dbReference type="AlphaFoldDB" id="A0A4V4H690"/>
<evidence type="ECO:0000256" key="1">
    <source>
        <dbReference type="ARBA" id="ARBA00004123"/>
    </source>
</evidence>
<name>A0A4V4H690_MUSBA</name>
<keyword evidence="3" id="KW-0539">Nucleus</keyword>
<gene>
    <name evidence="6" type="ORF">C4D60_Mb03t20740</name>
</gene>
<evidence type="ECO:0000313" key="7">
    <source>
        <dbReference type="Proteomes" id="UP000317650"/>
    </source>
</evidence>
<accession>A0A4V4H690</accession>
<comment type="caution">
    <text evidence="6">The sequence shown here is derived from an EMBL/GenBank/DDBJ whole genome shotgun (WGS) entry which is preliminary data.</text>
</comment>
<dbReference type="Pfam" id="PF05678">
    <property type="entry name" value="VQ"/>
    <property type="match status" value="1"/>
</dbReference>